<sequence length="716" mass="76049">MVRALGTGSARRPKLVVGLWAAAVLLSLTLLPHLFGALGTLPLRVADSDSAATGQVLSRTFPELGDEQMIVVFHSEEITAQDPVFQLAVSAGSAMLRTQPGVSAVQTDPPMTRGHLDPRTAYALAGLTGDDNARAAAVPAQQAALRQATAEASQGRVHASLVGVSSIFVDLRDTDMADLRRAESVALPIVAVILLLGLGAVGATALPLVFGGMVVAVGVGLLSLVSFAAPTNTLVLTLAVMTGWALGLDYAILMLLRYRQEIRARRTHDVAIGTATATAGVTACISSLAIALCSCSLLFVSSDIFRDCFIGVIIVAAVTVAAALTLMPALLGLAGRWLDLGTLPWRRKNPTGAGARWTRWAQHLMRHPWRYLTAATAALALAAAPALDFRLGLDLDRPAMAATDSGQGFLHIEEDSLPGLTAASQIMLPRPTGTPAPDTAPLTAALLADPRVVDVLVLDNGEDATLVNVVPTLPVDSPDTAAFVSWLRTVAPAHVPPDQPVGVTGPAATVADLITEVTGKTWWIIGFVLVISALFLFLCFRSLVIPLKAIMMNFLSAAATFGLLTQVYEVDSTGVLNFYLPVVTFVTLFAISMDYEMFLMRRIQEHHREHGDNRTAVAEGMRQTALPITLAASAMVTVFAALLTADRIEIRQIGFALAVAVAIDATVVRLVLVPVMLRLFGRYNWWLPRPLARLFREPVAAESLDEVRDVPVLGAR</sequence>
<dbReference type="Pfam" id="PF03176">
    <property type="entry name" value="MMPL"/>
    <property type="match status" value="2"/>
</dbReference>
<evidence type="ECO:0000256" key="3">
    <source>
        <dbReference type="ARBA" id="ARBA00022692"/>
    </source>
</evidence>
<evidence type="ECO:0000259" key="7">
    <source>
        <dbReference type="Pfam" id="PF03176"/>
    </source>
</evidence>
<proteinExistence type="predicted"/>
<feature type="transmembrane region" description="Helical" evidence="6">
    <location>
        <begin position="270"/>
        <end position="300"/>
    </location>
</feature>
<feature type="transmembrane region" description="Helical" evidence="6">
    <location>
        <begin position="185"/>
        <end position="201"/>
    </location>
</feature>
<feature type="transmembrane region" description="Helical" evidence="6">
    <location>
        <begin position="574"/>
        <end position="593"/>
    </location>
</feature>
<feature type="transmembrane region" description="Helical" evidence="6">
    <location>
        <begin position="624"/>
        <end position="643"/>
    </location>
</feature>
<dbReference type="SUPFAM" id="SSF82866">
    <property type="entry name" value="Multidrug efflux transporter AcrB transmembrane domain"/>
    <property type="match status" value="2"/>
</dbReference>
<feature type="transmembrane region" description="Helical" evidence="6">
    <location>
        <begin position="312"/>
        <end position="338"/>
    </location>
</feature>
<keyword evidence="4 6" id="KW-1133">Transmembrane helix</keyword>
<dbReference type="PANTHER" id="PTHR33406:SF13">
    <property type="entry name" value="MEMBRANE PROTEIN YDFJ"/>
    <property type="match status" value="1"/>
</dbReference>
<dbReference type="PANTHER" id="PTHR33406">
    <property type="entry name" value="MEMBRANE PROTEIN MJ1562-RELATED"/>
    <property type="match status" value="1"/>
</dbReference>
<dbReference type="EMBL" id="FMZZ01000001">
    <property type="protein sequence ID" value="SDC22495.1"/>
    <property type="molecule type" value="Genomic_DNA"/>
</dbReference>
<feature type="transmembrane region" description="Helical" evidence="6">
    <location>
        <begin position="655"/>
        <end position="680"/>
    </location>
</feature>
<evidence type="ECO:0000256" key="6">
    <source>
        <dbReference type="SAM" id="Phobius"/>
    </source>
</evidence>
<feature type="transmembrane region" description="Helical" evidence="6">
    <location>
        <begin position="208"/>
        <end position="229"/>
    </location>
</feature>
<gene>
    <name evidence="8" type="ORF">SAMN05216174_101570</name>
</gene>
<evidence type="ECO:0000256" key="5">
    <source>
        <dbReference type="ARBA" id="ARBA00023136"/>
    </source>
</evidence>
<dbReference type="AlphaFoldDB" id="A0A1G6JVR0"/>
<feature type="transmembrane region" description="Helical" evidence="6">
    <location>
        <begin position="550"/>
        <end position="568"/>
    </location>
</feature>
<protein>
    <submittedName>
        <fullName evidence="8">Putative drug exporter of the RND superfamily</fullName>
    </submittedName>
</protein>
<organism evidence="8 9">
    <name type="scientific">Actinokineospora iranica</name>
    <dbReference type="NCBI Taxonomy" id="1271860"/>
    <lineage>
        <taxon>Bacteria</taxon>
        <taxon>Bacillati</taxon>
        <taxon>Actinomycetota</taxon>
        <taxon>Actinomycetes</taxon>
        <taxon>Pseudonocardiales</taxon>
        <taxon>Pseudonocardiaceae</taxon>
        <taxon>Actinokineospora</taxon>
    </lineage>
</organism>
<reference evidence="9" key="1">
    <citation type="submission" date="2016-10" db="EMBL/GenBank/DDBJ databases">
        <authorList>
            <person name="Varghese N."/>
            <person name="Submissions S."/>
        </authorList>
    </citation>
    <scope>NUCLEOTIDE SEQUENCE [LARGE SCALE GENOMIC DNA]</scope>
    <source>
        <strain evidence="9">IBRC-M 10403</strain>
    </source>
</reference>
<feature type="transmembrane region" description="Helical" evidence="6">
    <location>
        <begin position="522"/>
        <end position="543"/>
    </location>
</feature>
<feature type="domain" description="Membrane transport protein MMPL" evidence="7">
    <location>
        <begin position="46"/>
        <end position="368"/>
    </location>
</feature>
<dbReference type="Gene3D" id="1.20.1640.10">
    <property type="entry name" value="Multidrug efflux transporter AcrB transmembrane domain"/>
    <property type="match status" value="2"/>
</dbReference>
<keyword evidence="9" id="KW-1185">Reference proteome</keyword>
<feature type="domain" description="Membrane transport protein MMPL" evidence="7">
    <location>
        <begin position="447"/>
        <end position="689"/>
    </location>
</feature>
<dbReference type="InterPro" id="IPR004869">
    <property type="entry name" value="MMPL_dom"/>
</dbReference>
<keyword evidence="5 6" id="KW-0472">Membrane</keyword>
<feature type="transmembrane region" description="Helical" evidence="6">
    <location>
        <begin position="235"/>
        <end position="258"/>
    </location>
</feature>
<evidence type="ECO:0000256" key="1">
    <source>
        <dbReference type="ARBA" id="ARBA00004651"/>
    </source>
</evidence>
<accession>A0A1G6JVR0</accession>
<dbReference type="InterPro" id="IPR050545">
    <property type="entry name" value="Mycobact_MmpL"/>
</dbReference>
<dbReference type="Proteomes" id="UP000199501">
    <property type="component" value="Unassembled WGS sequence"/>
</dbReference>
<evidence type="ECO:0000313" key="8">
    <source>
        <dbReference type="EMBL" id="SDC22495.1"/>
    </source>
</evidence>
<comment type="subcellular location">
    <subcellularLocation>
        <location evidence="1">Cell membrane</location>
        <topology evidence="1">Multi-pass membrane protein</topology>
    </subcellularLocation>
</comment>
<evidence type="ECO:0000313" key="9">
    <source>
        <dbReference type="Proteomes" id="UP000199501"/>
    </source>
</evidence>
<feature type="transmembrane region" description="Helical" evidence="6">
    <location>
        <begin position="369"/>
        <end position="387"/>
    </location>
</feature>
<evidence type="ECO:0000256" key="2">
    <source>
        <dbReference type="ARBA" id="ARBA00022475"/>
    </source>
</evidence>
<keyword evidence="2" id="KW-1003">Cell membrane</keyword>
<evidence type="ECO:0000256" key="4">
    <source>
        <dbReference type="ARBA" id="ARBA00022989"/>
    </source>
</evidence>
<dbReference type="STRING" id="1271860.SAMN05216174_101570"/>
<name>A0A1G6JVR0_9PSEU</name>
<keyword evidence="3 6" id="KW-0812">Transmembrane</keyword>
<dbReference type="GO" id="GO:0005886">
    <property type="term" value="C:plasma membrane"/>
    <property type="evidence" value="ECO:0007669"/>
    <property type="project" value="UniProtKB-SubCell"/>
</dbReference>